<gene>
    <name evidence="2" type="ORF">GCM10023353_36570</name>
</gene>
<keyword evidence="3" id="KW-1185">Reference proteome</keyword>
<evidence type="ECO:0000313" key="2">
    <source>
        <dbReference type="EMBL" id="GAA4824233.1"/>
    </source>
</evidence>
<comment type="caution">
    <text evidence="2">The sequence shown here is derived from an EMBL/GenBank/DDBJ whole genome shotgun (WGS) entry which is preliminary data.</text>
</comment>
<reference evidence="3" key="1">
    <citation type="journal article" date="2019" name="Int. J. Syst. Evol. Microbiol.">
        <title>The Global Catalogue of Microorganisms (GCM) 10K type strain sequencing project: providing services to taxonomists for standard genome sequencing and annotation.</title>
        <authorList>
            <consortium name="The Broad Institute Genomics Platform"/>
            <consortium name="The Broad Institute Genome Sequencing Center for Infectious Disease"/>
            <person name="Wu L."/>
            <person name="Ma J."/>
        </authorList>
    </citation>
    <scope>NUCLEOTIDE SEQUENCE [LARGE SCALE GENOMIC DNA]</scope>
    <source>
        <strain evidence="3">JCM 18542</strain>
    </source>
</reference>
<organism evidence="2 3">
    <name type="scientific">Tomitella cavernea</name>
    <dbReference type="NCBI Taxonomy" id="1387982"/>
    <lineage>
        <taxon>Bacteria</taxon>
        <taxon>Bacillati</taxon>
        <taxon>Actinomycetota</taxon>
        <taxon>Actinomycetes</taxon>
        <taxon>Mycobacteriales</taxon>
        <taxon>Tomitella</taxon>
    </lineage>
</organism>
<dbReference type="EMBL" id="BAABKQ010000001">
    <property type="protein sequence ID" value="GAA4824233.1"/>
    <property type="molecule type" value="Genomic_DNA"/>
</dbReference>
<protein>
    <recommendedName>
        <fullName evidence="1">TniQ domain-containing protein</fullName>
    </recommendedName>
</protein>
<dbReference type="Pfam" id="PF06527">
    <property type="entry name" value="TniQ"/>
    <property type="match status" value="1"/>
</dbReference>
<name>A0ABP9D4K4_9ACTN</name>
<dbReference type="InterPro" id="IPR009492">
    <property type="entry name" value="TniQ"/>
</dbReference>
<evidence type="ECO:0000313" key="3">
    <source>
        <dbReference type="Proteomes" id="UP001500839"/>
    </source>
</evidence>
<dbReference type="RefSeq" id="WP_200171390.1">
    <property type="nucleotide sequence ID" value="NZ_BAABKQ010000001.1"/>
</dbReference>
<dbReference type="Proteomes" id="UP001500839">
    <property type="component" value="Unassembled WGS sequence"/>
</dbReference>
<sequence length="726" mass="79130">MLPIIADLLPDESLDSWIEYLVDLNACRPRDITGTYDLSNYDRAVPFTRNANAHTLETIATNTGVPVERLRHATMRRYENVGLAHTVGHCAGEGAWSHVRGSRFCPECLQAGNLRWKLAWHLRWVTVCDTHRTVLADYCPACGSRARDARVHHPRTASSPVSAWRLARCPYACSTETLAASAAHQIEIDSAAYRAHQWLTTVLDTGGAVCAYAGGEYLTAKSILSDAAPIVRAALNAMTYVDGVGTLPGGSDPGSWTRQLTAADFVRTSAGRTGAAAVTTPQFLLALTAAVEILTTATGPKELAGTWLTPSRIKKLGNHLARSKSARPTVHLLRLLGRKPPTGTGTAVTDRIGRRRPQHSAKALYSAVSDPIDAMNLPTNIWPAVCDHAPAMVGRVARNFPLTAPIALATMGRRVDYALLAAEFGHDLAADEVRGALNHLVSNELGTAVFNYLCQLHAHLKTCPPPIDYRRRRRLFPTPAAIGRNHTRQLARAGGMYLTDAFTWKIQRYVWQLLTGNDPLVTHGAQLLHGPAAYSYRKFVQTMPEGLRDAAGEVAARLLLKHRIGEPVTYTPEYNDATQSWSPHGREQRFLETIGRTDLRRTSLSLRLAASAAGDVEELVHLACAGEKSVALKLCRLADTAHCPTHGDAAALYGIRSTQIGRESVFLSRALGADIFTPRTRSAPRTLTAEGTKLYNLARANIDRLSRIAEYTGPFASPPDYPKSSR</sequence>
<evidence type="ECO:0000259" key="1">
    <source>
        <dbReference type="Pfam" id="PF06527"/>
    </source>
</evidence>
<proteinExistence type="predicted"/>
<accession>A0ABP9D4K4</accession>
<feature type="domain" description="TniQ" evidence="1">
    <location>
        <begin position="3"/>
        <end position="135"/>
    </location>
</feature>